<dbReference type="EMBL" id="CAFZ01000119">
    <property type="protein sequence ID" value="CCA71441.1"/>
    <property type="molecule type" value="Genomic_DNA"/>
</dbReference>
<gene>
    <name evidence="8" type="ORF">PIIN_05380</name>
</gene>
<evidence type="ECO:0000313" key="8">
    <source>
        <dbReference type="EMBL" id="CCA71441.1"/>
    </source>
</evidence>
<feature type="region of interest" description="Disordered" evidence="7">
    <location>
        <begin position="53"/>
        <end position="173"/>
    </location>
</feature>
<keyword evidence="4" id="KW-0862">Zinc</keyword>
<dbReference type="GO" id="GO:0005681">
    <property type="term" value="C:spliceosomal complex"/>
    <property type="evidence" value="ECO:0007669"/>
    <property type="project" value="InterPro"/>
</dbReference>
<feature type="compositionally biased region" description="Basic and acidic residues" evidence="7">
    <location>
        <begin position="106"/>
        <end position="124"/>
    </location>
</feature>
<dbReference type="InParanoid" id="G4TJF4"/>
<dbReference type="GO" id="GO:0033314">
    <property type="term" value="P:mitotic DNA replication checkpoint signaling"/>
    <property type="evidence" value="ECO:0007669"/>
    <property type="project" value="TreeGrafter"/>
</dbReference>
<dbReference type="GO" id="GO:0033260">
    <property type="term" value="P:nuclear DNA replication"/>
    <property type="evidence" value="ECO:0007669"/>
    <property type="project" value="TreeGrafter"/>
</dbReference>
<feature type="compositionally biased region" description="Acidic residues" evidence="7">
    <location>
        <begin position="90"/>
        <end position="101"/>
    </location>
</feature>
<dbReference type="HOGENOM" id="CLU_041821_1_0_1"/>
<keyword evidence="6" id="KW-0175">Coiled coil</keyword>
<comment type="subcellular location">
    <subcellularLocation>
        <location evidence="1">Nucleus</location>
    </subcellularLocation>
</comment>
<reference evidence="8 9" key="1">
    <citation type="journal article" date="2011" name="PLoS Pathog.">
        <title>Endophytic Life Strategies Decoded by Genome and Transcriptome Analyses of the Mutualistic Root Symbiont Piriformospora indica.</title>
        <authorList>
            <person name="Zuccaro A."/>
            <person name="Lahrmann U."/>
            <person name="Guldener U."/>
            <person name="Langen G."/>
            <person name="Pfiffi S."/>
            <person name="Biedenkopf D."/>
            <person name="Wong P."/>
            <person name="Samans B."/>
            <person name="Grimm C."/>
            <person name="Basiewicz M."/>
            <person name="Murat C."/>
            <person name="Martin F."/>
            <person name="Kogel K.H."/>
        </authorList>
    </citation>
    <scope>NUCLEOTIDE SEQUENCE [LARGE SCALE GENOMIC DNA]</scope>
    <source>
        <strain evidence="8 9">DSM 11827</strain>
    </source>
</reference>
<evidence type="ECO:0000256" key="5">
    <source>
        <dbReference type="ARBA" id="ARBA00023242"/>
    </source>
</evidence>
<evidence type="ECO:0008006" key="10">
    <source>
        <dbReference type="Google" id="ProtNLM"/>
    </source>
</evidence>
<name>G4TJF4_SERID</name>
<dbReference type="eggNOG" id="ENOG502S9DW">
    <property type="taxonomic scope" value="Eukaryota"/>
</dbReference>
<evidence type="ECO:0000256" key="4">
    <source>
        <dbReference type="ARBA" id="ARBA00022833"/>
    </source>
</evidence>
<dbReference type="GO" id="GO:0003676">
    <property type="term" value="F:nucleic acid binding"/>
    <property type="evidence" value="ECO:0007669"/>
    <property type="project" value="InterPro"/>
</dbReference>
<evidence type="ECO:0000256" key="6">
    <source>
        <dbReference type="SAM" id="Coils"/>
    </source>
</evidence>
<feature type="compositionally biased region" description="Basic and acidic residues" evidence="7">
    <location>
        <begin position="136"/>
        <end position="145"/>
    </location>
</feature>
<dbReference type="Proteomes" id="UP000007148">
    <property type="component" value="Unassembled WGS sequence"/>
</dbReference>
<dbReference type="GO" id="GO:0008270">
    <property type="term" value="F:zinc ion binding"/>
    <property type="evidence" value="ECO:0007669"/>
    <property type="project" value="UniProtKB-KW"/>
</dbReference>
<feature type="region of interest" description="Disordered" evidence="7">
    <location>
        <begin position="214"/>
        <end position="271"/>
    </location>
</feature>
<accession>G4TJF4</accession>
<feature type="coiled-coil region" evidence="6">
    <location>
        <begin position="280"/>
        <end position="314"/>
    </location>
</feature>
<dbReference type="GO" id="GO:0044773">
    <property type="term" value="P:mitotic DNA damage checkpoint signaling"/>
    <property type="evidence" value="ECO:0007669"/>
    <property type="project" value="TreeGrafter"/>
</dbReference>
<keyword evidence="9" id="KW-1185">Reference proteome</keyword>
<dbReference type="PANTHER" id="PTHR13278:SF0">
    <property type="entry name" value="ZINC FINGER PROTEIN 830"/>
    <property type="match status" value="1"/>
</dbReference>
<organism evidence="8 9">
    <name type="scientific">Serendipita indica (strain DSM 11827)</name>
    <name type="common">Root endophyte fungus</name>
    <name type="synonym">Piriformospora indica</name>
    <dbReference type="NCBI Taxonomy" id="1109443"/>
    <lineage>
        <taxon>Eukaryota</taxon>
        <taxon>Fungi</taxon>
        <taxon>Dikarya</taxon>
        <taxon>Basidiomycota</taxon>
        <taxon>Agaricomycotina</taxon>
        <taxon>Agaricomycetes</taxon>
        <taxon>Sebacinales</taxon>
        <taxon>Serendipitaceae</taxon>
        <taxon>Serendipita</taxon>
    </lineage>
</organism>
<feature type="compositionally biased region" description="Basic and acidic residues" evidence="7">
    <location>
        <begin position="262"/>
        <end position="271"/>
    </location>
</feature>
<sequence>MSTDVRALLKAKAQERSKRITHPFAAYNASGQLRCTLCAIVVKDNETAWAGHLGSKSHRTNAGRLKEAQERESEKMRLEKGKRKALVAHDDDEPEDEEDEVQNGHLDAKAHGSKRQKTEEEQRPSSEFAASNFFSDPKRTLPTRDSDDEGDDGGEPASTPAAKTTQPSQLDMEWAQFEREVLARPTASEQVMSRKDIYDRATVAAEEVITSTADDGFPSHLRQGNGANTQAIPSVGPSGGRVGAVIDGEVITELPPEDETPEQARERKEREERELIMDRIMEEERAQEDADERVRSLKARLALVKQKREAERKRKLGTT</sequence>
<keyword evidence="5" id="KW-0539">Nucleus</keyword>
<evidence type="ECO:0000256" key="3">
    <source>
        <dbReference type="ARBA" id="ARBA00022771"/>
    </source>
</evidence>
<dbReference type="STRING" id="1109443.G4TJF4"/>
<evidence type="ECO:0000313" key="9">
    <source>
        <dbReference type="Proteomes" id="UP000007148"/>
    </source>
</evidence>
<dbReference type="AlphaFoldDB" id="G4TJF4"/>
<keyword evidence="3" id="KW-0863">Zinc-finger</keyword>
<protein>
    <recommendedName>
        <fullName evidence="10">Coiled-coil domain-containing protein 16</fullName>
    </recommendedName>
</protein>
<dbReference type="InterPro" id="IPR040050">
    <property type="entry name" value="ZNF830-like"/>
</dbReference>
<dbReference type="OMA" id="WDSHVRG"/>
<evidence type="ECO:0000256" key="7">
    <source>
        <dbReference type="SAM" id="MobiDB-lite"/>
    </source>
</evidence>
<evidence type="ECO:0000256" key="2">
    <source>
        <dbReference type="ARBA" id="ARBA00022723"/>
    </source>
</evidence>
<dbReference type="PANTHER" id="PTHR13278">
    <property type="entry name" value="ZINC FINGER PROTEIN 830"/>
    <property type="match status" value="1"/>
</dbReference>
<keyword evidence="2" id="KW-0479">Metal-binding</keyword>
<comment type="caution">
    <text evidence="8">The sequence shown here is derived from an EMBL/GenBank/DDBJ whole genome shotgun (WGS) entry which is preliminary data.</text>
</comment>
<dbReference type="OrthoDB" id="77607at2759"/>
<feature type="compositionally biased region" description="Basic and acidic residues" evidence="7">
    <location>
        <begin position="64"/>
        <end position="79"/>
    </location>
</feature>
<proteinExistence type="predicted"/>
<evidence type="ECO:0000256" key="1">
    <source>
        <dbReference type="ARBA" id="ARBA00004123"/>
    </source>
</evidence>